<organism evidence="1 2">
    <name type="scientific">Smithornis capensis</name>
    <dbReference type="NCBI Taxonomy" id="363769"/>
    <lineage>
        <taxon>Eukaryota</taxon>
        <taxon>Metazoa</taxon>
        <taxon>Chordata</taxon>
        <taxon>Craniata</taxon>
        <taxon>Vertebrata</taxon>
        <taxon>Euteleostomi</taxon>
        <taxon>Archelosauria</taxon>
        <taxon>Archosauria</taxon>
        <taxon>Dinosauria</taxon>
        <taxon>Saurischia</taxon>
        <taxon>Theropoda</taxon>
        <taxon>Coelurosauria</taxon>
        <taxon>Aves</taxon>
        <taxon>Neognathae</taxon>
        <taxon>Neoaves</taxon>
        <taxon>Telluraves</taxon>
        <taxon>Australaves</taxon>
        <taxon>Passeriformes</taxon>
        <taxon>Eurylaimidae</taxon>
        <taxon>Smithornis</taxon>
    </lineage>
</organism>
<comment type="caution">
    <text evidence="1">The sequence shown here is derived from an EMBL/GenBank/DDBJ whole genome shotgun (WGS) entry which is preliminary data.</text>
</comment>
<sequence length="88" mass="10181">RVIEWDLPTLGKNLFIDLMQRISSELNVSKCWICEGPQMTEQWSWRGEGVTPQQLLQWNHTRRSAVIRPEGWILSGETVGQICISREG</sequence>
<dbReference type="Proteomes" id="UP000567624">
    <property type="component" value="Unassembled WGS sequence"/>
</dbReference>
<keyword evidence="2" id="KW-1185">Reference proteome</keyword>
<evidence type="ECO:0000313" key="2">
    <source>
        <dbReference type="Proteomes" id="UP000567624"/>
    </source>
</evidence>
<feature type="non-terminal residue" evidence="1">
    <location>
        <position position="88"/>
    </location>
</feature>
<dbReference type="EMBL" id="VWYW01002175">
    <property type="protein sequence ID" value="NXF13902.1"/>
    <property type="molecule type" value="Genomic_DNA"/>
</dbReference>
<protein>
    <submittedName>
        <fullName evidence="1">ENR1 protein</fullName>
    </submittedName>
</protein>
<feature type="non-terminal residue" evidence="1">
    <location>
        <position position="1"/>
    </location>
</feature>
<proteinExistence type="predicted"/>
<evidence type="ECO:0000313" key="1">
    <source>
        <dbReference type="EMBL" id="NXF13902.1"/>
    </source>
</evidence>
<reference evidence="1 2" key="1">
    <citation type="submission" date="2019-09" db="EMBL/GenBank/DDBJ databases">
        <title>Bird 10,000 Genomes (B10K) Project - Family phase.</title>
        <authorList>
            <person name="Zhang G."/>
        </authorList>
    </citation>
    <scope>NUCLEOTIDE SEQUENCE [LARGE SCALE GENOMIC DNA]</scope>
    <source>
        <strain evidence="1">B10K-CU-031-20</strain>
    </source>
</reference>
<gene>
    <name evidence="1" type="primary">Erv31_5</name>
    <name evidence="1" type="ORF">SMICAP_R15288</name>
</gene>
<name>A0A7K8RAJ1_9PASS</name>
<dbReference type="AlphaFoldDB" id="A0A7K8RAJ1"/>
<accession>A0A7K8RAJ1</accession>